<dbReference type="SUPFAM" id="SSF51735">
    <property type="entry name" value="NAD(P)-binding Rossmann-fold domains"/>
    <property type="match status" value="1"/>
</dbReference>
<dbReference type="EC" id="1.5.1.-" evidence="3"/>
<dbReference type="AlphaFoldDB" id="A0A6J4ZUQ9"/>
<evidence type="ECO:0000313" key="4">
    <source>
        <dbReference type="Proteomes" id="UP000494249"/>
    </source>
</evidence>
<dbReference type="InterPro" id="IPR046346">
    <property type="entry name" value="Aminoacid_DH-like_N_sf"/>
</dbReference>
<name>A0A6J4ZUQ9_9BURK</name>
<protein>
    <submittedName>
        <fullName evidence="3">NAD(P)-dependent methylenetetrahydromethanopterin dehydrogenase</fullName>
        <ecNumber evidence="3">1.5.1.-</ecNumber>
    </submittedName>
</protein>
<dbReference type="InterPro" id="IPR037089">
    <property type="entry name" value="Methyl-teptahyd_DH_N_sf"/>
</dbReference>
<reference evidence="3 4" key="1">
    <citation type="submission" date="2020-04" db="EMBL/GenBank/DDBJ databases">
        <authorList>
            <person name="De Canck E."/>
        </authorList>
    </citation>
    <scope>NUCLEOTIDE SEQUENCE [LARGE SCALE GENOMIC DNA]</scope>
    <source>
        <strain evidence="3 4">LMG 22037</strain>
    </source>
</reference>
<evidence type="ECO:0000313" key="3">
    <source>
        <dbReference type="EMBL" id="CAB3643369.1"/>
    </source>
</evidence>
<evidence type="ECO:0000259" key="2">
    <source>
        <dbReference type="Pfam" id="PF09176"/>
    </source>
</evidence>
<proteinExistence type="predicted"/>
<dbReference type="InterPro" id="IPR036291">
    <property type="entry name" value="NAD(P)-bd_dom_sf"/>
</dbReference>
<accession>A0A6J4ZUQ9</accession>
<dbReference type="Pfam" id="PF09176">
    <property type="entry name" value="Mpt_N"/>
    <property type="match status" value="1"/>
</dbReference>
<dbReference type="Proteomes" id="UP000494249">
    <property type="component" value="Unassembled WGS sequence"/>
</dbReference>
<dbReference type="RefSeq" id="WP_051223898.1">
    <property type="nucleotide sequence ID" value="NZ_CADFGL010000001.1"/>
</dbReference>
<organism evidence="3 4">
    <name type="scientific">Paraburkholderia phenoliruptrix</name>
    <dbReference type="NCBI Taxonomy" id="252970"/>
    <lineage>
        <taxon>Bacteria</taxon>
        <taxon>Pseudomonadati</taxon>
        <taxon>Pseudomonadota</taxon>
        <taxon>Betaproteobacteria</taxon>
        <taxon>Burkholderiales</taxon>
        <taxon>Burkholderiaceae</taxon>
        <taxon>Paraburkholderia</taxon>
    </lineage>
</organism>
<evidence type="ECO:0000256" key="1">
    <source>
        <dbReference type="ARBA" id="ARBA00023002"/>
    </source>
</evidence>
<keyword evidence="1 3" id="KW-0560">Oxidoreductase</keyword>
<gene>
    <name evidence="3" type="primary">mtdB</name>
    <name evidence="3" type="ORF">LMG22037_00497</name>
</gene>
<dbReference type="InterPro" id="IPR015259">
    <property type="entry name" value="Methyl-teptahyd_DH_N"/>
</dbReference>
<dbReference type="Gene3D" id="3.40.50.10280">
    <property type="entry name" value="Methylene-tetrahydromethanopterin dehydrogenase, N-terminal domain"/>
    <property type="match status" value="1"/>
</dbReference>
<dbReference type="EMBL" id="CADIKB010000001">
    <property type="protein sequence ID" value="CAB3643369.1"/>
    <property type="molecule type" value="Genomic_DNA"/>
</dbReference>
<dbReference type="SUPFAM" id="SSF53223">
    <property type="entry name" value="Aminoacid dehydrogenase-like, N-terminal domain"/>
    <property type="match status" value="1"/>
</dbReference>
<dbReference type="GO" id="GO:0016491">
    <property type="term" value="F:oxidoreductase activity"/>
    <property type="evidence" value="ECO:0007669"/>
    <property type="project" value="UniProtKB-KW"/>
</dbReference>
<dbReference type="Gene3D" id="3.40.50.720">
    <property type="entry name" value="NAD(P)-binding Rossmann-like Domain"/>
    <property type="match status" value="1"/>
</dbReference>
<sequence length="321" mass="33113">MSDTIDKPADKLAEKPAERPYILHMLTATPQMSPFDVNMAADAGYQVIVPYCNVDAGMVANLTQDAIFSRGPKGVARTGIFIGGRDVMLAADMLDTARKAMVPPFEVSVFADPSGAYTTAAALVALAERHLAKAYGMELGGKRVLILGGTGAVGRVAAAMAASLGADVSIASHSDAGRAARVSDELNRRFQIVTKGVGTSTPAELHALLGDAEIVLATAVAGVQVVSRDDLAHARHLLIAADVNAVPPEGIAGVNVMNDGKPIDGVSTAGGAIGIGALAIGNVKYQVEHRLFTRMRTGGKPVYLSFPQAFDEARAVAAGLG</sequence>
<feature type="domain" description="Methylene-tetrahydromethanopterin dehydrogenase N-terminal" evidence="2">
    <location>
        <begin position="34"/>
        <end position="114"/>
    </location>
</feature>